<evidence type="ECO:0000259" key="6">
    <source>
        <dbReference type="Pfam" id="PF04932"/>
    </source>
</evidence>
<sequence>MMAITAGRSRRHGPGSWSMHSRLLACLIAAAAVLGGSAATNPLRDLAMELLALGLLASAAFLRREAGHGPQRWTVVLLACLVLVPVLQIIPLPPGTWQSLPGRSLVIEIANAVLPGDWRPVTFDGPATQQWLIGLSVPVAAFLLARGLRDDEGEYLLWAVVAVGCASAVLGLVQLATGQLHLYVSAHNNFPVGLFANRNHQAMMMALTLAVTLLLAVRRVSTGQLGVLAWVHLPIALLVIAVALLTQSRAGAVLLALGVLPAAIMLRRTATRAMALGGLVLIGLGAAWLLLSGSGQGILSRMMQAGGDERFMSFDDVWFMVTYHFPFGTGLGTFARAFLPVESLSTVSGTYLNHAHCDYLELVAEAGVLGIVAIAAALWGVLIAFLRVLRLPATGEHTLVSVAALTTIVLVMVHSLADYPARTFLIGAIAAAMAGVLTRLPGRASEMSPQQAGPLPRAVQIAAALLMVAGGVQAVRLALSSIGVGQEGAVRPLGPPVTSDAHGQLAEAALATGDLAEAQHQSRAALKAAAYNSRALQILGEVALAQGEAARAVELLNLSARVTWRNTDVQWWKLRQSLQEGSLDAALNSGDALLRRARFVPETRAAFLALAANPDARVLLAERVAEDNPPWSATLMSMLAKAGPERTPEMLAFVQEAMKRGYRPEDARLRVLFDRAFARGEGAPVADLARIANPSVPLDPAKGVVDADFGRVAANRPLWGPFGWRIGDEGAYFDDAQTSGEGRLLRVGRTGGGDVLSQRLLLPAGSWELHASGAIEGGAEGRVRWRIECADPGNVDRRRQLGRLEIGGGEDRAGAARFSVPAGCPSQMLALEVLSESDVDIALGKVTVRRTGG</sequence>
<dbReference type="AlphaFoldDB" id="A0A7X4GLB3"/>
<evidence type="ECO:0000313" key="7">
    <source>
        <dbReference type="EMBL" id="MYL99797.1"/>
    </source>
</evidence>
<protein>
    <recommendedName>
        <fullName evidence="6">O-antigen ligase-related domain-containing protein</fullName>
    </recommendedName>
</protein>
<dbReference type="InterPro" id="IPR051533">
    <property type="entry name" value="WaaL-like"/>
</dbReference>
<evidence type="ECO:0000256" key="1">
    <source>
        <dbReference type="ARBA" id="ARBA00004141"/>
    </source>
</evidence>
<keyword evidence="8" id="KW-1185">Reference proteome</keyword>
<feature type="transmembrane region" description="Helical" evidence="5">
    <location>
        <begin position="366"/>
        <end position="386"/>
    </location>
</feature>
<keyword evidence="2 5" id="KW-0812">Transmembrane</keyword>
<feature type="transmembrane region" description="Helical" evidence="5">
    <location>
        <begin position="48"/>
        <end position="66"/>
    </location>
</feature>
<dbReference type="RefSeq" id="WP_160987220.1">
    <property type="nucleotide sequence ID" value="NZ_WVTD01000020.1"/>
</dbReference>
<feature type="transmembrane region" description="Helical" evidence="5">
    <location>
        <begin position="73"/>
        <end position="90"/>
    </location>
</feature>
<feature type="transmembrane region" description="Helical" evidence="5">
    <location>
        <begin position="273"/>
        <end position="291"/>
    </location>
</feature>
<feature type="transmembrane region" description="Helical" evidence="5">
    <location>
        <begin position="131"/>
        <end position="148"/>
    </location>
</feature>
<dbReference type="Pfam" id="PF04932">
    <property type="entry name" value="Wzy_C"/>
    <property type="match status" value="1"/>
</dbReference>
<evidence type="ECO:0000313" key="8">
    <source>
        <dbReference type="Proteomes" id="UP000465810"/>
    </source>
</evidence>
<evidence type="ECO:0000256" key="5">
    <source>
        <dbReference type="SAM" id="Phobius"/>
    </source>
</evidence>
<evidence type="ECO:0000256" key="2">
    <source>
        <dbReference type="ARBA" id="ARBA00022692"/>
    </source>
</evidence>
<keyword evidence="4 5" id="KW-0472">Membrane</keyword>
<comment type="subcellular location">
    <subcellularLocation>
        <location evidence="1">Membrane</location>
        <topology evidence="1">Multi-pass membrane protein</topology>
    </subcellularLocation>
</comment>
<keyword evidence="3 5" id="KW-1133">Transmembrane helix</keyword>
<name>A0A7X4GLB3_9SPHN</name>
<evidence type="ECO:0000256" key="3">
    <source>
        <dbReference type="ARBA" id="ARBA00022989"/>
    </source>
</evidence>
<dbReference type="Gene3D" id="1.25.40.10">
    <property type="entry name" value="Tetratricopeptide repeat domain"/>
    <property type="match status" value="1"/>
</dbReference>
<dbReference type="InterPro" id="IPR011990">
    <property type="entry name" value="TPR-like_helical_dom_sf"/>
</dbReference>
<organism evidence="7 8">
    <name type="scientific">Novosphingobium silvae</name>
    <dbReference type="NCBI Taxonomy" id="2692619"/>
    <lineage>
        <taxon>Bacteria</taxon>
        <taxon>Pseudomonadati</taxon>
        <taxon>Pseudomonadota</taxon>
        <taxon>Alphaproteobacteria</taxon>
        <taxon>Sphingomonadales</taxon>
        <taxon>Sphingomonadaceae</taxon>
        <taxon>Novosphingobium</taxon>
    </lineage>
</organism>
<feature type="domain" description="O-antigen ligase-related" evidence="6">
    <location>
        <begin position="236"/>
        <end position="374"/>
    </location>
</feature>
<dbReference type="EMBL" id="WVTD01000020">
    <property type="protein sequence ID" value="MYL99797.1"/>
    <property type="molecule type" value="Genomic_DNA"/>
</dbReference>
<feature type="transmembrane region" description="Helical" evidence="5">
    <location>
        <begin position="398"/>
        <end position="417"/>
    </location>
</feature>
<accession>A0A7X4GLB3</accession>
<feature type="transmembrane region" description="Helical" evidence="5">
    <location>
        <begin position="250"/>
        <end position="266"/>
    </location>
</feature>
<dbReference type="SUPFAM" id="SSF48452">
    <property type="entry name" value="TPR-like"/>
    <property type="match status" value="1"/>
</dbReference>
<gene>
    <name evidence="7" type="ORF">GR702_18725</name>
</gene>
<dbReference type="PANTHER" id="PTHR37422">
    <property type="entry name" value="TEICHURONIC ACID BIOSYNTHESIS PROTEIN TUAE"/>
    <property type="match status" value="1"/>
</dbReference>
<feature type="transmembrane region" description="Helical" evidence="5">
    <location>
        <begin position="225"/>
        <end position="244"/>
    </location>
</feature>
<dbReference type="GO" id="GO:0016020">
    <property type="term" value="C:membrane"/>
    <property type="evidence" value="ECO:0007669"/>
    <property type="project" value="UniProtKB-SubCell"/>
</dbReference>
<reference evidence="7 8" key="1">
    <citation type="submission" date="2019-12" db="EMBL/GenBank/DDBJ databases">
        <authorList>
            <person name="Feng G."/>
            <person name="Zhu H."/>
        </authorList>
    </citation>
    <scope>NUCLEOTIDE SEQUENCE [LARGE SCALE GENOMIC DNA]</scope>
    <source>
        <strain evidence="7 8">FGD1</strain>
    </source>
</reference>
<feature type="transmembrane region" description="Helical" evidence="5">
    <location>
        <begin position="155"/>
        <end position="180"/>
    </location>
</feature>
<evidence type="ECO:0000256" key="4">
    <source>
        <dbReference type="ARBA" id="ARBA00023136"/>
    </source>
</evidence>
<comment type="caution">
    <text evidence="7">The sequence shown here is derived from an EMBL/GenBank/DDBJ whole genome shotgun (WGS) entry which is preliminary data.</text>
</comment>
<dbReference type="Proteomes" id="UP000465810">
    <property type="component" value="Unassembled WGS sequence"/>
</dbReference>
<feature type="transmembrane region" description="Helical" evidence="5">
    <location>
        <begin position="200"/>
        <end position="218"/>
    </location>
</feature>
<feature type="transmembrane region" description="Helical" evidence="5">
    <location>
        <begin position="423"/>
        <end position="440"/>
    </location>
</feature>
<dbReference type="InterPro" id="IPR007016">
    <property type="entry name" value="O-antigen_ligase-rel_domated"/>
</dbReference>
<proteinExistence type="predicted"/>
<dbReference type="PANTHER" id="PTHR37422:SF23">
    <property type="entry name" value="TEICHURONIC ACID BIOSYNTHESIS PROTEIN TUAE"/>
    <property type="match status" value="1"/>
</dbReference>